<dbReference type="InterPro" id="IPR022488">
    <property type="entry name" value="PPK2-related"/>
</dbReference>
<evidence type="ECO:0000313" key="2">
    <source>
        <dbReference type="EMBL" id="SVB05488.1"/>
    </source>
</evidence>
<reference evidence="2" key="1">
    <citation type="submission" date="2018-05" db="EMBL/GenBank/DDBJ databases">
        <authorList>
            <person name="Lanie J.A."/>
            <person name="Ng W.-L."/>
            <person name="Kazmierczak K.M."/>
            <person name="Andrzejewski T.M."/>
            <person name="Davidsen T.M."/>
            <person name="Wayne K.J."/>
            <person name="Tettelin H."/>
            <person name="Glass J.I."/>
            <person name="Rusch D."/>
            <person name="Podicherti R."/>
            <person name="Tsui H.-C.T."/>
            <person name="Winkler M.E."/>
        </authorList>
    </citation>
    <scope>NUCLEOTIDE SEQUENCE</scope>
</reference>
<dbReference type="AlphaFoldDB" id="A0A382AVM3"/>
<dbReference type="EMBL" id="UINC01027006">
    <property type="protein sequence ID" value="SVB05488.1"/>
    <property type="molecule type" value="Genomic_DNA"/>
</dbReference>
<accession>A0A382AVM3</accession>
<dbReference type="Pfam" id="PF03976">
    <property type="entry name" value="PPK2"/>
    <property type="match status" value="1"/>
</dbReference>
<proteinExistence type="predicted"/>
<gene>
    <name evidence="2" type="ORF">METZ01_LOCUS158342</name>
</gene>
<dbReference type="InterPro" id="IPR027417">
    <property type="entry name" value="P-loop_NTPase"/>
</dbReference>
<dbReference type="Gene3D" id="3.40.50.300">
    <property type="entry name" value="P-loop containing nucleotide triphosphate hydrolases"/>
    <property type="match status" value="1"/>
</dbReference>
<dbReference type="PANTHER" id="PTHR34383">
    <property type="entry name" value="POLYPHOSPHATE:AMP PHOSPHOTRANSFERASE-RELATED"/>
    <property type="match status" value="1"/>
</dbReference>
<organism evidence="2">
    <name type="scientific">marine metagenome</name>
    <dbReference type="NCBI Taxonomy" id="408172"/>
    <lineage>
        <taxon>unclassified sequences</taxon>
        <taxon>metagenomes</taxon>
        <taxon>ecological metagenomes</taxon>
    </lineage>
</organism>
<feature type="non-terminal residue" evidence="2">
    <location>
        <position position="165"/>
    </location>
</feature>
<name>A0A382AVM3_9ZZZZ</name>
<protein>
    <recommendedName>
        <fullName evidence="1">Polyphosphate kinase-2-related domain-containing protein</fullName>
    </recommendedName>
</protein>
<dbReference type="PANTHER" id="PTHR34383:SF3">
    <property type="entry name" value="POLYPHOSPHATE:AMP PHOSPHOTRANSFERASE"/>
    <property type="match status" value="1"/>
</dbReference>
<sequence length="165" mass="18829">MKLQKTTFKPGSKIRLKDFDARSTSGTTKEEAIAMCEENTTAIDELSYRLYAENTRALLLVFQGMDTAGKDGAIRHVMRGVDAQAAEVHPFKKPSSLELDHDFLWRIHQKVPSKGNIGIFNRSHYEDVLVVRVHNLVPHNEWSTRYNRINDFEEILTDSGVTILK</sequence>
<evidence type="ECO:0000259" key="1">
    <source>
        <dbReference type="Pfam" id="PF03976"/>
    </source>
</evidence>
<feature type="domain" description="Polyphosphate kinase-2-related" evidence="1">
    <location>
        <begin position="30"/>
        <end position="165"/>
    </location>
</feature>